<accession>A0A8J7LTS0</accession>
<name>A0A8J7LTS0_9RHOB</name>
<gene>
    <name evidence="1" type="ORF">H1D41_00600</name>
</gene>
<reference evidence="1" key="1">
    <citation type="submission" date="2020-10" db="EMBL/GenBank/DDBJ databases">
        <title>Paenihalocynthiibacter styelae gen. nov., sp. nov., isolated from stalked sea squirt Styela clava.</title>
        <authorList>
            <person name="Kim Y.-O."/>
            <person name="Yoon J.-H."/>
        </authorList>
    </citation>
    <scope>NUCLEOTIDE SEQUENCE</scope>
    <source>
        <strain evidence="1">MYP1-1</strain>
    </source>
</reference>
<evidence type="ECO:0000313" key="1">
    <source>
        <dbReference type="EMBL" id="MBI1492127.1"/>
    </source>
</evidence>
<organism evidence="1 2">
    <name type="scientific">Halocynthiibacter styelae</name>
    <dbReference type="NCBI Taxonomy" id="2761955"/>
    <lineage>
        <taxon>Bacteria</taxon>
        <taxon>Pseudomonadati</taxon>
        <taxon>Pseudomonadota</taxon>
        <taxon>Alphaproteobacteria</taxon>
        <taxon>Rhodobacterales</taxon>
        <taxon>Paracoccaceae</taxon>
        <taxon>Halocynthiibacter</taxon>
    </lineage>
</organism>
<dbReference type="Proteomes" id="UP000640583">
    <property type="component" value="Unassembled WGS sequence"/>
</dbReference>
<dbReference type="AlphaFoldDB" id="A0A8J7LTS0"/>
<dbReference type="EMBL" id="JADCKQ010000001">
    <property type="protein sequence ID" value="MBI1492127.1"/>
    <property type="molecule type" value="Genomic_DNA"/>
</dbReference>
<proteinExistence type="predicted"/>
<keyword evidence="2" id="KW-1185">Reference proteome</keyword>
<protein>
    <submittedName>
        <fullName evidence="1">Uncharacterized protein</fullName>
    </submittedName>
</protein>
<dbReference type="RefSeq" id="WP_228847088.1">
    <property type="nucleotide sequence ID" value="NZ_JADCKQ010000001.1"/>
</dbReference>
<sequence length="116" mass="13022">MTNTVILVIGDVNNWLARGHSLPQDKSLVFVDYAAFSAETLLMHRPDMILSPLTSVGFDALDLADRLQTFRYCGAFRVLAPKLPDQAMVTRELCYRAPDVDCELVELNRAPELRVV</sequence>
<comment type="caution">
    <text evidence="1">The sequence shown here is derived from an EMBL/GenBank/DDBJ whole genome shotgun (WGS) entry which is preliminary data.</text>
</comment>
<evidence type="ECO:0000313" key="2">
    <source>
        <dbReference type="Proteomes" id="UP000640583"/>
    </source>
</evidence>